<dbReference type="EMBL" id="PP495483">
    <property type="protein sequence ID" value="WYA79328.1"/>
    <property type="molecule type" value="Genomic_DNA"/>
</dbReference>
<protein>
    <submittedName>
        <fullName evidence="2">Packaging DNA injection protein</fullName>
    </submittedName>
</protein>
<keyword evidence="1" id="KW-1133">Transmembrane helix</keyword>
<keyword evidence="1" id="KW-0812">Transmembrane</keyword>
<evidence type="ECO:0000313" key="3">
    <source>
        <dbReference type="Proteomes" id="UP001436870"/>
    </source>
</evidence>
<organism evidence="2 3">
    <name type="scientific">Salmonella phage PKJ.Vi.20.4</name>
    <dbReference type="NCBI Taxonomy" id="3135608"/>
    <lineage>
        <taxon>Viruses</taxon>
        <taxon>Varidnaviria</taxon>
        <taxon>Bamfordvirae</taxon>
        <taxon>Preplasmiviricota</taxon>
        <taxon>Prepoliviricotina</taxon>
        <taxon>Tectiliviricetes</taxon>
        <taxon>Kalamavirales</taxon>
        <taxon>Tectiviridae</taxon>
        <taxon>Alphatectivirus</taxon>
    </lineage>
</organism>
<evidence type="ECO:0000256" key="1">
    <source>
        <dbReference type="SAM" id="Phobius"/>
    </source>
</evidence>
<evidence type="ECO:0000313" key="2">
    <source>
        <dbReference type="EMBL" id="WYA79328.1"/>
    </source>
</evidence>
<feature type="transmembrane region" description="Helical" evidence="1">
    <location>
        <begin position="38"/>
        <end position="54"/>
    </location>
</feature>
<sequence>MPFGLIVIGIILAIAAYRDTLGELFSIIKDVSKDAKGFGYWVLAAVILGFAASIKPIKEPVNAFMILLMIVLLIRKRGAIDQISNQLRGS</sequence>
<accession>A0AAX4M2U8</accession>
<reference evidence="2" key="1">
    <citation type="submission" date="2024-03" db="EMBL/GenBank/DDBJ databases">
        <title>Characterization and abundance of plasmid-dependent Alphatectivirus phages.</title>
        <authorList>
            <person name="Parra B."/>
            <person name="Lutz V.T."/>
            <person name="Brondsted L."/>
            <person name="Carmona J.L."/>
            <person name="Palomo A."/>
            <person name="Nesme J."/>
            <person name="Le V.V.H."/>
            <person name="Smets B.F."/>
            <person name="Dechesne A."/>
        </authorList>
    </citation>
    <scope>NUCLEOTIDE SEQUENCE</scope>
</reference>
<name>A0AAX4M2U8_9VIRU</name>
<keyword evidence="1" id="KW-0472">Membrane</keyword>
<dbReference type="Proteomes" id="UP001436870">
    <property type="component" value="Segment"/>
</dbReference>
<proteinExistence type="predicted"/>